<dbReference type="AlphaFoldDB" id="A0AAD5VH87"/>
<organism evidence="3 4">
    <name type="scientific">Leucocoprinus birnbaumii</name>
    <dbReference type="NCBI Taxonomy" id="56174"/>
    <lineage>
        <taxon>Eukaryota</taxon>
        <taxon>Fungi</taxon>
        <taxon>Dikarya</taxon>
        <taxon>Basidiomycota</taxon>
        <taxon>Agaricomycotina</taxon>
        <taxon>Agaricomycetes</taxon>
        <taxon>Agaricomycetidae</taxon>
        <taxon>Agaricales</taxon>
        <taxon>Agaricineae</taxon>
        <taxon>Agaricaceae</taxon>
        <taxon>Leucocoprinus</taxon>
    </lineage>
</organism>
<dbReference type="Proteomes" id="UP001213000">
    <property type="component" value="Unassembled WGS sequence"/>
</dbReference>
<proteinExistence type="predicted"/>
<keyword evidence="4" id="KW-1185">Reference proteome</keyword>
<feature type="domain" description="Nephrocystin 3-like N-terminal" evidence="2">
    <location>
        <begin position="56"/>
        <end position="178"/>
    </location>
</feature>
<dbReference type="SUPFAM" id="SSF52540">
    <property type="entry name" value="P-loop containing nucleoside triphosphate hydrolases"/>
    <property type="match status" value="1"/>
</dbReference>
<dbReference type="InterPro" id="IPR056884">
    <property type="entry name" value="NPHP3-like_N"/>
</dbReference>
<accession>A0AAD5VH87</accession>
<sequence length="576" mass="65647">MTSLLGEPPCQSLMNCLKVISFHNLHGLHLSEYSIFEHDKNLHICFPGTRIELISQILSWLKGESRTSDVFWLHGGVGVGKSAVMKTIYEKAEELGIHAVSVHYKADPDGPTLSVKKTILQLTHDFAKKDTEYEALLEQSVSRQARTWSSSLETHCRVLLEPFASLPVSYRHLIILDGDPAYPTQLLELVHSMVRSTGVPNCVLWIVSTRYDPALHQKLKSLPGGYDEAEIQSKPDAQVRRDVEFYLRERLRGINAETYPHLELKPGQSWPSEEVFSTILNSSAYYLSHARAIFDHVFHHLRRQLPESQLLDELPNSKPHIVWSEVDPTPNDLRPLDPIYSHIAHGIAERKTLLPLIVIISAYPSSLTLHEMSLLLCEPRDAIEDLVQRLNSIVVESPATPSGNRRVLRLDHPFFLDYLLNPKRAAQHYTDRHVTLSSLVHACLSAFNFERKTRLHFSHISKFYMAKESSTPHTPIAFMSAFHYISTFVVMNIWEFVKRLSRLDYWWIAGRMEDMLRVLSRSSGFLHETPSTNENYPIALHGSARYALIGNSDDPILALLIEEGVTFYTYADIGEM</sequence>
<evidence type="ECO:0000313" key="3">
    <source>
        <dbReference type="EMBL" id="KAJ3559394.1"/>
    </source>
</evidence>
<name>A0AAD5VH87_9AGAR</name>
<protein>
    <recommendedName>
        <fullName evidence="2">Nephrocystin 3-like N-terminal domain-containing protein</fullName>
    </recommendedName>
</protein>
<evidence type="ECO:0000259" key="2">
    <source>
        <dbReference type="Pfam" id="PF24883"/>
    </source>
</evidence>
<dbReference type="InterPro" id="IPR027417">
    <property type="entry name" value="P-loop_NTPase"/>
</dbReference>
<dbReference type="Pfam" id="PF24883">
    <property type="entry name" value="NPHP3_N"/>
    <property type="match status" value="1"/>
</dbReference>
<dbReference type="Gene3D" id="3.40.50.300">
    <property type="entry name" value="P-loop containing nucleotide triphosphate hydrolases"/>
    <property type="match status" value="1"/>
</dbReference>
<evidence type="ECO:0000313" key="4">
    <source>
        <dbReference type="Proteomes" id="UP001213000"/>
    </source>
</evidence>
<comment type="caution">
    <text evidence="3">The sequence shown here is derived from an EMBL/GenBank/DDBJ whole genome shotgun (WGS) entry which is preliminary data.</text>
</comment>
<gene>
    <name evidence="3" type="ORF">NP233_g11273</name>
</gene>
<keyword evidence="1" id="KW-0677">Repeat</keyword>
<reference evidence="3" key="1">
    <citation type="submission" date="2022-07" db="EMBL/GenBank/DDBJ databases">
        <title>Genome Sequence of Leucocoprinus birnbaumii.</title>
        <authorList>
            <person name="Buettner E."/>
        </authorList>
    </citation>
    <scope>NUCLEOTIDE SEQUENCE</scope>
    <source>
        <strain evidence="3">VT141</strain>
    </source>
</reference>
<evidence type="ECO:0000256" key="1">
    <source>
        <dbReference type="ARBA" id="ARBA00022737"/>
    </source>
</evidence>
<dbReference type="EMBL" id="JANIEX010001311">
    <property type="protein sequence ID" value="KAJ3559394.1"/>
    <property type="molecule type" value="Genomic_DNA"/>
</dbReference>